<dbReference type="InterPro" id="IPR013744">
    <property type="entry name" value="SidJ"/>
</dbReference>
<proteinExistence type="predicted"/>
<evidence type="ECO:0000313" key="1">
    <source>
        <dbReference type="EMBL" id="CAG8970739.1"/>
    </source>
</evidence>
<protein>
    <recommendedName>
        <fullName evidence="3">DUF1749-domain-containing protein</fullName>
    </recommendedName>
</protein>
<dbReference type="Proteomes" id="UP000701801">
    <property type="component" value="Unassembled WGS sequence"/>
</dbReference>
<gene>
    <name evidence="1" type="ORF">HYALB_00001521</name>
</gene>
<dbReference type="Gene3D" id="3.40.50.1820">
    <property type="entry name" value="alpha/beta hydrolase"/>
    <property type="match status" value="1"/>
</dbReference>
<dbReference type="PANTHER" id="PTHR31591">
    <property type="entry name" value="UPF0613 PROTEIN PB24D3.06C"/>
    <property type="match status" value="1"/>
</dbReference>
<accession>A0A9N9Q0K3</accession>
<dbReference type="InterPro" id="IPR029058">
    <property type="entry name" value="AB_hydrolase_fold"/>
</dbReference>
<evidence type="ECO:0008006" key="3">
    <source>
        <dbReference type="Google" id="ProtNLM"/>
    </source>
</evidence>
<name>A0A9N9Q0K3_9HELO</name>
<dbReference type="Pfam" id="PF08538">
    <property type="entry name" value="DUF1749"/>
    <property type="match status" value="1"/>
</dbReference>
<sequence length="313" mass="33645">MSRPAFKGVARPGVSHQYSSRLFAFEHTPHVSSTPPQNLLIFVGGLFDGLHTAPYTSSIADALPPSWTIAQAILSSSYTGWGISSLEKDVKELSSCVSYFRTIKSGKIILMGHSTGCQDVMVYLTGTCHETRAKIDGGIIQAAVSDREAISMSADTDAVRTSCETAQAMVDSGKGDEILPSIHTCHIFPGCPVSAKRWLSLASPNHDGADDYFSSDLTDEQLMKSFGSLPALIPLCILLSGNDQYVPKEIQPAELLARWIEISKKGKGQVDAENSGILEGASHNLRGNPEEVVDGLVKRVVGFLEGLSAHERL</sequence>
<dbReference type="PANTHER" id="PTHR31591:SF7">
    <property type="entry name" value="DUF1749-DOMAIN-CONTAINING PROTEIN"/>
    <property type="match status" value="1"/>
</dbReference>
<comment type="caution">
    <text evidence="1">The sequence shown here is derived from an EMBL/GenBank/DDBJ whole genome shotgun (WGS) entry which is preliminary data.</text>
</comment>
<dbReference type="AlphaFoldDB" id="A0A9N9Q0K3"/>
<dbReference type="EMBL" id="CAJVRM010000002">
    <property type="protein sequence ID" value="CAG8970739.1"/>
    <property type="molecule type" value="Genomic_DNA"/>
</dbReference>
<dbReference type="SUPFAM" id="SSF53474">
    <property type="entry name" value="alpha/beta-Hydrolases"/>
    <property type="match status" value="1"/>
</dbReference>
<dbReference type="OrthoDB" id="10034502at2759"/>
<evidence type="ECO:0000313" key="2">
    <source>
        <dbReference type="Proteomes" id="UP000701801"/>
    </source>
</evidence>
<keyword evidence="2" id="KW-1185">Reference proteome</keyword>
<reference evidence="1" key="1">
    <citation type="submission" date="2021-07" db="EMBL/GenBank/DDBJ databases">
        <authorList>
            <person name="Durling M."/>
        </authorList>
    </citation>
    <scope>NUCLEOTIDE SEQUENCE</scope>
</reference>
<organism evidence="1 2">
    <name type="scientific">Hymenoscyphus albidus</name>
    <dbReference type="NCBI Taxonomy" id="595503"/>
    <lineage>
        <taxon>Eukaryota</taxon>
        <taxon>Fungi</taxon>
        <taxon>Dikarya</taxon>
        <taxon>Ascomycota</taxon>
        <taxon>Pezizomycotina</taxon>
        <taxon>Leotiomycetes</taxon>
        <taxon>Helotiales</taxon>
        <taxon>Helotiaceae</taxon>
        <taxon>Hymenoscyphus</taxon>
    </lineage>
</organism>